<evidence type="ECO:0000256" key="3">
    <source>
        <dbReference type="ARBA" id="ARBA00010541"/>
    </source>
</evidence>
<comment type="subcellular location">
    <subcellularLocation>
        <location evidence="2">Periplasm</location>
    </subcellularLocation>
</comment>
<dbReference type="PANTHER" id="PTHR22939:SF130">
    <property type="entry name" value="PERIPLASMIC SERINE ENDOPROTEASE DEGP-LIKE-RELATED"/>
    <property type="match status" value="1"/>
</dbReference>
<dbReference type="InterPro" id="IPR009003">
    <property type="entry name" value="Peptidase_S1_PA"/>
</dbReference>
<keyword evidence="11" id="KW-0720">Serine protease</keyword>
<dbReference type="SMART" id="SM00228">
    <property type="entry name" value="PDZ"/>
    <property type="match status" value="2"/>
</dbReference>
<feature type="signal peptide" evidence="15">
    <location>
        <begin position="1"/>
        <end position="18"/>
    </location>
</feature>
<dbReference type="EMBL" id="CP115174">
    <property type="protein sequence ID" value="WBO23121.1"/>
    <property type="molecule type" value="Genomic_DNA"/>
</dbReference>
<dbReference type="NCBIfam" id="TIGR02037">
    <property type="entry name" value="degP_htrA_DO"/>
    <property type="match status" value="1"/>
</dbReference>
<evidence type="ECO:0000313" key="18">
    <source>
        <dbReference type="Proteomes" id="UP001210865"/>
    </source>
</evidence>
<dbReference type="Pfam" id="PF13180">
    <property type="entry name" value="PDZ_2"/>
    <property type="match status" value="2"/>
</dbReference>
<feature type="chain" id="PRO_5047391229" description="Probable periplasmic serine endoprotease DegP-like" evidence="15">
    <location>
        <begin position="19"/>
        <end position="542"/>
    </location>
</feature>
<evidence type="ECO:0000256" key="14">
    <source>
        <dbReference type="SAM" id="MobiDB-lite"/>
    </source>
</evidence>
<dbReference type="GO" id="GO:0016787">
    <property type="term" value="F:hydrolase activity"/>
    <property type="evidence" value="ECO:0007669"/>
    <property type="project" value="UniProtKB-KW"/>
</dbReference>
<evidence type="ECO:0000256" key="2">
    <source>
        <dbReference type="ARBA" id="ARBA00004418"/>
    </source>
</evidence>
<feature type="domain" description="PDZ" evidence="16">
    <location>
        <begin position="434"/>
        <end position="529"/>
    </location>
</feature>
<dbReference type="InterPro" id="IPR001940">
    <property type="entry name" value="Peptidase_S1C"/>
</dbReference>
<evidence type="ECO:0000259" key="16">
    <source>
        <dbReference type="PROSITE" id="PS50106"/>
    </source>
</evidence>
<dbReference type="Proteomes" id="UP001210865">
    <property type="component" value="Chromosome"/>
</dbReference>
<accession>A0ABY7NUI6</accession>
<keyword evidence="7 15" id="KW-0732">Signal</keyword>
<gene>
    <name evidence="17" type="ORF">PBT88_02985</name>
</gene>
<evidence type="ECO:0000256" key="8">
    <source>
        <dbReference type="ARBA" id="ARBA00022737"/>
    </source>
</evidence>
<comment type="catalytic activity">
    <reaction evidence="1">
        <text>Acts on substrates that are at least partially unfolded. The cleavage site P1 residue is normally between a pair of hydrophobic residues, such as Val-|-Val.</text>
        <dbReference type="EC" id="3.4.21.107"/>
    </reaction>
</comment>
<dbReference type="PRINTS" id="PR00834">
    <property type="entry name" value="PROTEASES2C"/>
</dbReference>
<dbReference type="InterPro" id="IPR011782">
    <property type="entry name" value="Pept_S1C_Do"/>
</dbReference>
<reference evidence="17 18" key="1">
    <citation type="submission" date="2022-12" db="EMBL/GenBank/DDBJ databases">
        <title>Sphingomonas abieness sp. nov., an endophytic bacterium isolated from Abies koreana.</title>
        <authorList>
            <person name="Jiang L."/>
            <person name="Lee J."/>
        </authorList>
    </citation>
    <scope>NUCLEOTIDE SEQUENCE [LARGE SCALE GENOMIC DNA]</scope>
    <source>
        <strain evidence="18">PAMB 00755</strain>
    </source>
</reference>
<feature type="compositionally biased region" description="Gly residues" evidence="14">
    <location>
        <begin position="105"/>
        <end position="118"/>
    </location>
</feature>
<comment type="similarity">
    <text evidence="3">Belongs to the peptidase S1C family.</text>
</comment>
<evidence type="ECO:0000256" key="11">
    <source>
        <dbReference type="ARBA" id="ARBA00022825"/>
    </source>
</evidence>
<feature type="region of interest" description="Disordered" evidence="14">
    <location>
        <begin position="70"/>
        <end position="126"/>
    </location>
</feature>
<evidence type="ECO:0000256" key="15">
    <source>
        <dbReference type="SAM" id="SignalP"/>
    </source>
</evidence>
<keyword evidence="18" id="KW-1185">Reference proteome</keyword>
<evidence type="ECO:0000256" key="12">
    <source>
        <dbReference type="ARBA" id="ARBA00023016"/>
    </source>
</evidence>
<name>A0ABY7NUI6_9SPHN</name>
<evidence type="ECO:0000256" key="1">
    <source>
        <dbReference type="ARBA" id="ARBA00001772"/>
    </source>
</evidence>
<dbReference type="Gene3D" id="2.30.42.10">
    <property type="match status" value="2"/>
</dbReference>
<dbReference type="RefSeq" id="WP_270077756.1">
    <property type="nucleotide sequence ID" value="NZ_CP115174.1"/>
</dbReference>
<keyword evidence="12" id="KW-0346">Stress response</keyword>
<dbReference type="PANTHER" id="PTHR22939">
    <property type="entry name" value="SERINE PROTEASE FAMILY S1C HTRA-RELATED"/>
    <property type="match status" value="1"/>
</dbReference>
<feature type="domain" description="PDZ" evidence="16">
    <location>
        <begin position="306"/>
        <end position="379"/>
    </location>
</feature>
<evidence type="ECO:0000256" key="6">
    <source>
        <dbReference type="ARBA" id="ARBA00022670"/>
    </source>
</evidence>
<organism evidence="17 18">
    <name type="scientific">Sphingomonas abietis</name>
    <dbReference type="NCBI Taxonomy" id="3012344"/>
    <lineage>
        <taxon>Bacteria</taxon>
        <taxon>Pseudomonadati</taxon>
        <taxon>Pseudomonadota</taxon>
        <taxon>Alphaproteobacteria</taxon>
        <taxon>Sphingomonadales</taxon>
        <taxon>Sphingomonadaceae</taxon>
        <taxon>Sphingomonas</taxon>
    </lineage>
</organism>
<dbReference type="Gene3D" id="2.40.10.120">
    <property type="match status" value="1"/>
</dbReference>
<protein>
    <recommendedName>
        <fullName evidence="5">Probable periplasmic serine endoprotease DegP-like</fullName>
        <ecNumber evidence="4">3.4.21.107</ecNumber>
    </recommendedName>
    <alternativeName>
        <fullName evidence="13">Protease Do</fullName>
    </alternativeName>
</protein>
<proteinExistence type="inferred from homology"/>
<evidence type="ECO:0000256" key="10">
    <source>
        <dbReference type="ARBA" id="ARBA00022801"/>
    </source>
</evidence>
<evidence type="ECO:0000256" key="5">
    <source>
        <dbReference type="ARBA" id="ARBA00013958"/>
    </source>
</evidence>
<dbReference type="SUPFAM" id="SSF50156">
    <property type="entry name" value="PDZ domain-like"/>
    <property type="match status" value="2"/>
</dbReference>
<evidence type="ECO:0000256" key="7">
    <source>
        <dbReference type="ARBA" id="ARBA00022729"/>
    </source>
</evidence>
<dbReference type="SUPFAM" id="SSF50494">
    <property type="entry name" value="Trypsin-like serine proteases"/>
    <property type="match status" value="1"/>
</dbReference>
<evidence type="ECO:0000256" key="9">
    <source>
        <dbReference type="ARBA" id="ARBA00022764"/>
    </source>
</evidence>
<dbReference type="InterPro" id="IPR001478">
    <property type="entry name" value="PDZ"/>
</dbReference>
<dbReference type="PROSITE" id="PS50106">
    <property type="entry name" value="PDZ"/>
    <property type="match status" value="2"/>
</dbReference>
<keyword evidence="6" id="KW-0645">Protease</keyword>
<sequence length="542" mass="55204">MRYAYAITAALLAGGAAATFTMQQPVGAQVAQNAGSQAHGPIGGPASFADLTARLSPAVVNISTTQRVKVPQQQNPFAGTPFDDLFRQFNGGGNGGGDDDDNSGGNNGGGSGNGGSSGNGKPQTREAMSLGSGFIISADGYVVTNNHVIAGDPNSAESKGATLESVTVTLPDHTEYKARVVGRDQTADLAVLKIDAPKPLPFVQFGDSTKTRVGDWVIAIGNPFALGGTVTAGIVSAIHRSIGQGPYDRYIQTDAAINSGNSGGPMFDMAGNVVGINSAIYSPSGGNVGIGFAIPAEEAKPVIDVLMKGGRVKRGYLGVAIQTVTDDIASALGLQKNHGEIVGRVEPGYAASKAGIQSGDVIVKVNGTDVTPDNTLSYLVANLPIGSRVPIELYRRGQKLTVTAVIAERPPEDVLAGQLGATDDGDDNGGVDKKAEAQSKAASSALGLGLQALTPRIAQQLGVSGSTRGVVIASVDSSSDAASNGLKRGDVILSINQQPVLTVGAAAQVIADAQKAGRDTVLLQVQRGTQQAIYIGVKLQKK</sequence>
<evidence type="ECO:0000256" key="13">
    <source>
        <dbReference type="ARBA" id="ARBA00032850"/>
    </source>
</evidence>
<dbReference type="InterPro" id="IPR036034">
    <property type="entry name" value="PDZ_sf"/>
</dbReference>
<keyword evidence="9" id="KW-0574">Periplasm</keyword>
<feature type="region of interest" description="Disordered" evidence="14">
    <location>
        <begin position="416"/>
        <end position="436"/>
    </location>
</feature>
<dbReference type="Pfam" id="PF13365">
    <property type="entry name" value="Trypsin_2"/>
    <property type="match status" value="1"/>
</dbReference>
<evidence type="ECO:0000313" key="17">
    <source>
        <dbReference type="EMBL" id="WBO23121.1"/>
    </source>
</evidence>
<evidence type="ECO:0000256" key="4">
    <source>
        <dbReference type="ARBA" id="ARBA00013035"/>
    </source>
</evidence>
<keyword evidence="10 17" id="KW-0378">Hydrolase</keyword>
<dbReference type="EC" id="3.4.21.107" evidence="4"/>
<keyword evidence="8" id="KW-0677">Repeat</keyword>